<keyword evidence="7" id="KW-0472">Membrane</keyword>
<evidence type="ECO:0000256" key="12">
    <source>
        <dbReference type="SAM" id="SignalP"/>
    </source>
</evidence>
<evidence type="ECO:0000256" key="2">
    <source>
        <dbReference type="ARBA" id="ARBA00012202"/>
    </source>
</evidence>
<feature type="chain" id="PRO_5042154451" description="guanylate cyclase" evidence="12">
    <location>
        <begin position="22"/>
        <end position="1266"/>
    </location>
</feature>
<evidence type="ECO:0000256" key="6">
    <source>
        <dbReference type="ARBA" id="ARBA00022989"/>
    </source>
</evidence>
<feature type="compositionally biased region" description="Polar residues" evidence="11">
    <location>
        <begin position="698"/>
        <end position="715"/>
    </location>
</feature>
<keyword evidence="3" id="KW-0812">Transmembrane</keyword>
<dbReference type="SMART" id="SM00220">
    <property type="entry name" value="S_TKc"/>
    <property type="match status" value="1"/>
</dbReference>
<dbReference type="InterPro" id="IPR029787">
    <property type="entry name" value="Nucleotide_cyclase"/>
</dbReference>
<dbReference type="CDD" id="cd07302">
    <property type="entry name" value="CHD"/>
    <property type="match status" value="1"/>
</dbReference>
<dbReference type="InterPro" id="IPR050401">
    <property type="entry name" value="Cyclic_nucleotide_synthase"/>
</dbReference>
<protein>
    <recommendedName>
        <fullName evidence="2">guanylate cyclase</fullName>
        <ecNumber evidence="2">4.6.1.2</ecNumber>
    </recommendedName>
</protein>
<dbReference type="GO" id="GO:0004016">
    <property type="term" value="F:adenylate cyclase activity"/>
    <property type="evidence" value="ECO:0007669"/>
    <property type="project" value="TreeGrafter"/>
</dbReference>
<evidence type="ECO:0000256" key="4">
    <source>
        <dbReference type="ARBA" id="ARBA00022741"/>
    </source>
</evidence>
<dbReference type="PROSITE" id="PS50125">
    <property type="entry name" value="GUANYLATE_CYCLASE_2"/>
    <property type="match status" value="1"/>
</dbReference>
<name>A0AAD2FQU0_9STRA</name>
<dbReference type="GO" id="GO:0007168">
    <property type="term" value="P:receptor guanylyl cyclase signaling pathway"/>
    <property type="evidence" value="ECO:0007669"/>
    <property type="project" value="TreeGrafter"/>
</dbReference>
<dbReference type="PROSITE" id="PS00107">
    <property type="entry name" value="PROTEIN_KINASE_ATP"/>
    <property type="match status" value="1"/>
</dbReference>
<dbReference type="PROSITE" id="PS50011">
    <property type="entry name" value="PROTEIN_KINASE_DOM"/>
    <property type="match status" value="1"/>
</dbReference>
<evidence type="ECO:0000256" key="8">
    <source>
        <dbReference type="ARBA" id="ARBA00023239"/>
    </source>
</evidence>
<comment type="caution">
    <text evidence="15">The sequence shown here is derived from an EMBL/GenBank/DDBJ whole genome shotgun (WGS) entry which is preliminary data.</text>
</comment>
<dbReference type="GO" id="GO:0004383">
    <property type="term" value="F:guanylate cyclase activity"/>
    <property type="evidence" value="ECO:0007669"/>
    <property type="project" value="UniProtKB-EC"/>
</dbReference>
<evidence type="ECO:0000313" key="15">
    <source>
        <dbReference type="EMBL" id="CAJ1950023.1"/>
    </source>
</evidence>
<dbReference type="Gene3D" id="3.40.190.10">
    <property type="entry name" value="Periplasmic binding protein-like II"/>
    <property type="match status" value="1"/>
</dbReference>
<dbReference type="EC" id="4.6.1.2" evidence="2"/>
<keyword evidence="8" id="KW-0456">Lyase</keyword>
<dbReference type="GO" id="GO:0004672">
    <property type="term" value="F:protein kinase activity"/>
    <property type="evidence" value="ECO:0007669"/>
    <property type="project" value="InterPro"/>
</dbReference>
<evidence type="ECO:0000256" key="10">
    <source>
        <dbReference type="PROSITE-ProRule" id="PRU10141"/>
    </source>
</evidence>
<dbReference type="Gene3D" id="1.10.510.10">
    <property type="entry name" value="Transferase(Phosphotransferase) domain 1"/>
    <property type="match status" value="1"/>
</dbReference>
<organism evidence="15 16">
    <name type="scientific">Cylindrotheca closterium</name>
    <dbReference type="NCBI Taxonomy" id="2856"/>
    <lineage>
        <taxon>Eukaryota</taxon>
        <taxon>Sar</taxon>
        <taxon>Stramenopiles</taxon>
        <taxon>Ochrophyta</taxon>
        <taxon>Bacillariophyta</taxon>
        <taxon>Bacillariophyceae</taxon>
        <taxon>Bacillariophycidae</taxon>
        <taxon>Bacillariales</taxon>
        <taxon>Bacillariaceae</taxon>
        <taxon>Cylindrotheca</taxon>
    </lineage>
</organism>
<keyword evidence="16" id="KW-1185">Reference proteome</keyword>
<dbReference type="Pfam" id="PF12974">
    <property type="entry name" value="Phosphonate-bd"/>
    <property type="match status" value="1"/>
</dbReference>
<dbReference type="AlphaFoldDB" id="A0AAD2FQU0"/>
<dbReference type="GO" id="GO:0035556">
    <property type="term" value="P:intracellular signal transduction"/>
    <property type="evidence" value="ECO:0007669"/>
    <property type="project" value="InterPro"/>
</dbReference>
<dbReference type="SUPFAM" id="SSF53850">
    <property type="entry name" value="Periplasmic binding protein-like II"/>
    <property type="match status" value="1"/>
</dbReference>
<evidence type="ECO:0000313" key="16">
    <source>
        <dbReference type="Proteomes" id="UP001295423"/>
    </source>
</evidence>
<evidence type="ECO:0000256" key="5">
    <source>
        <dbReference type="ARBA" id="ARBA00022840"/>
    </source>
</evidence>
<dbReference type="InterPro" id="IPR001054">
    <property type="entry name" value="A/G_cyclase"/>
</dbReference>
<evidence type="ECO:0000259" key="14">
    <source>
        <dbReference type="PROSITE" id="PS50125"/>
    </source>
</evidence>
<keyword evidence="5 10" id="KW-0067">ATP-binding</keyword>
<keyword evidence="4 10" id="KW-0547">Nucleotide-binding</keyword>
<dbReference type="GO" id="GO:0005524">
    <property type="term" value="F:ATP binding"/>
    <property type="evidence" value="ECO:0007669"/>
    <property type="project" value="UniProtKB-UniRule"/>
</dbReference>
<feature type="domain" description="Protein kinase" evidence="13">
    <location>
        <begin position="612"/>
        <end position="1030"/>
    </location>
</feature>
<dbReference type="InterPro" id="IPR008271">
    <property type="entry name" value="Ser/Thr_kinase_AS"/>
</dbReference>
<dbReference type="EMBL" id="CAKOGP040001759">
    <property type="protein sequence ID" value="CAJ1950023.1"/>
    <property type="molecule type" value="Genomic_DNA"/>
</dbReference>
<reference evidence="15" key="1">
    <citation type="submission" date="2023-08" db="EMBL/GenBank/DDBJ databases">
        <authorList>
            <person name="Audoor S."/>
            <person name="Bilcke G."/>
        </authorList>
    </citation>
    <scope>NUCLEOTIDE SEQUENCE</scope>
</reference>
<dbReference type="GO" id="GO:0005886">
    <property type="term" value="C:plasma membrane"/>
    <property type="evidence" value="ECO:0007669"/>
    <property type="project" value="TreeGrafter"/>
</dbReference>
<evidence type="ECO:0000256" key="9">
    <source>
        <dbReference type="ARBA" id="ARBA00023293"/>
    </source>
</evidence>
<dbReference type="PANTHER" id="PTHR11920">
    <property type="entry name" value="GUANYLYL CYCLASE"/>
    <property type="match status" value="1"/>
</dbReference>
<feature type="domain" description="Guanylate cyclase" evidence="14">
    <location>
        <begin position="1087"/>
        <end position="1219"/>
    </location>
</feature>
<feature type="compositionally biased region" description="Low complexity" evidence="11">
    <location>
        <begin position="666"/>
        <end position="676"/>
    </location>
</feature>
<dbReference type="Pfam" id="PF00069">
    <property type="entry name" value="Pkinase"/>
    <property type="match status" value="1"/>
</dbReference>
<keyword evidence="12" id="KW-0732">Signal</keyword>
<evidence type="ECO:0000256" key="1">
    <source>
        <dbReference type="ARBA" id="ARBA00004167"/>
    </source>
</evidence>
<comment type="subcellular location">
    <subcellularLocation>
        <location evidence="1">Membrane</location>
        <topology evidence="1">Single-pass membrane protein</topology>
    </subcellularLocation>
</comment>
<feature type="region of interest" description="Disordered" evidence="11">
    <location>
        <begin position="666"/>
        <end position="715"/>
    </location>
</feature>
<dbReference type="Gene3D" id="3.30.200.20">
    <property type="entry name" value="Phosphorylase Kinase, domain 1"/>
    <property type="match status" value="1"/>
</dbReference>
<dbReference type="InterPro" id="IPR017441">
    <property type="entry name" value="Protein_kinase_ATP_BS"/>
</dbReference>
<dbReference type="SMART" id="SM00044">
    <property type="entry name" value="CYCc"/>
    <property type="match status" value="1"/>
</dbReference>
<feature type="binding site" evidence="10">
    <location>
        <position position="639"/>
    </location>
    <ligand>
        <name>ATP</name>
        <dbReference type="ChEBI" id="CHEBI:30616"/>
    </ligand>
</feature>
<dbReference type="GO" id="GO:0001653">
    <property type="term" value="F:peptide receptor activity"/>
    <property type="evidence" value="ECO:0007669"/>
    <property type="project" value="TreeGrafter"/>
</dbReference>
<dbReference type="InterPro" id="IPR000719">
    <property type="entry name" value="Prot_kinase_dom"/>
</dbReference>
<dbReference type="SUPFAM" id="SSF56112">
    <property type="entry name" value="Protein kinase-like (PK-like)"/>
    <property type="match status" value="1"/>
</dbReference>
<dbReference type="InterPro" id="IPR011009">
    <property type="entry name" value="Kinase-like_dom_sf"/>
</dbReference>
<evidence type="ECO:0000259" key="13">
    <source>
        <dbReference type="PROSITE" id="PS50011"/>
    </source>
</evidence>
<evidence type="ECO:0000256" key="3">
    <source>
        <dbReference type="ARBA" id="ARBA00022692"/>
    </source>
</evidence>
<keyword evidence="9" id="KW-0141">cGMP biosynthesis</keyword>
<evidence type="ECO:0000256" key="11">
    <source>
        <dbReference type="SAM" id="MobiDB-lite"/>
    </source>
</evidence>
<dbReference type="PROSITE" id="PS00108">
    <property type="entry name" value="PROTEIN_KINASE_ST"/>
    <property type="match status" value="1"/>
</dbReference>
<gene>
    <name evidence="15" type="ORF">CYCCA115_LOCUS12383</name>
</gene>
<dbReference type="Gene3D" id="3.30.70.1230">
    <property type="entry name" value="Nucleotide cyclase"/>
    <property type="match status" value="1"/>
</dbReference>
<dbReference type="Proteomes" id="UP001295423">
    <property type="component" value="Unassembled WGS sequence"/>
</dbReference>
<dbReference type="PANTHER" id="PTHR11920:SF335">
    <property type="entry name" value="GUANYLATE CYCLASE"/>
    <property type="match status" value="1"/>
</dbReference>
<dbReference type="Pfam" id="PF00211">
    <property type="entry name" value="Guanylate_cyc"/>
    <property type="match status" value="1"/>
</dbReference>
<evidence type="ECO:0000256" key="7">
    <source>
        <dbReference type="ARBA" id="ARBA00023136"/>
    </source>
</evidence>
<dbReference type="SUPFAM" id="SSF55073">
    <property type="entry name" value="Nucleotide cyclase"/>
    <property type="match status" value="1"/>
</dbReference>
<accession>A0AAD2FQU0</accession>
<keyword evidence="6" id="KW-1133">Transmembrane helix</keyword>
<sequence>MPIRQITFLSILHLWIHLVTGRRELQQCSSCQAPVTFDPARHKTVYTVGVLARRGVETVFASFQKTFAEYLSLTAGKRFDPPITFEVLDLEIESVTDDNIPVDFAFLSPTPFACASARFGLQSLATITVLTEVDSEEYNLAEFGGLIITQANNADINEIFDLKDKVIAASSITGFGSGLMQFYEMQRAGLFYINDPLQYVFTGDEGAVVRGVLDGRFDAGFIRTGLIGSVTDVNGNIIELDNFKIINSRQDVTESGGRFPYEHSTPLYPEWNFAALGRTSSDVSRATQTALLDLTDHAKAANAWQSCLDINPGDTALCNDLQAIDPTARCDTTIEIANVSAMALSDGGYSGWRTSLSYIKVQELLRNTGIIRDDPTTQTLQCSFSSDVYDHILCPDGFFKLPFDSFYTSCDSAGVSCADGYTCICSPCYEAFPIEVAPKVNYTRGNSCEKMSVCSVISQNEEIPFKIVDNLKLESGLDLRVNVLEGSNERLLAIEADRTNNSYSFNLTSTTVGIMVLEIFNGETQIDVSPLRVKVEYRSCPGSQIANDRGLCVCNNTSYPVFGSCVSRWKFLVGVILPLLLIGSTALYFFVKRKQREANSLWLVDSQELEFQDPPIIIGRGSFGFVLMAEYRGSKVAVKRVIPPKKSRRGSQSALFGYEERKVHKPAVSPKSSVSSTEEVDLEQGKKAIRTKHKVTNEDNQPSQVDEIQSRDTTSQMSENLYDFADDESISIDLRSNPDLKLREKTDDSSVSSIGSSQHMSMSFHDSVISEGILNLHASTESRIIDLNEDGLIKPKSSRKTPVEEKSLSQLRLEFIEEMRLLSKLRHPNITTVMGGVIEKGVDPMMIMEYMEHGSLQEVLLNPTMVLEADLILNILKDMASGIRFLHSSQPPVIHGDLKSQNILIDSKFRAKLSDFGFSNRKPDKATGTPLWMAPELLSGQSLNTPKSDMYAVGIIMYEIVARKEPYYDATESNQDLLKGIVDRKKNKRPRIPSYCPIKVKKLIKFLWHGDPSLRPTASELDNRLQEMDFKAFEACAHASGSHSMQEHPKSQGDNDEHFLYQAFPRHVAEVLKSGAKVEPESHDIVTIFFSDIVGFTTIAGQFEPLKVSQLLDRLYLKFDDLSRKHELFKIETIGDAYMCAGNLATDQYLDHVKRVALFAMDAIEAASTTLVDEDDPSHGFINIRVGFHSGPVVSNVVGNLNPRYGVFGDTVNVASRMESNSEEGRIHCSKASAKLLMTQAPEIKVRLRGETEIKGKGKMTTYWVG</sequence>
<proteinExistence type="predicted"/>
<feature type="signal peptide" evidence="12">
    <location>
        <begin position="1"/>
        <end position="21"/>
    </location>
</feature>